<accession>A0A6C0BP55</accession>
<name>A0A6C0BP55_9ZZZZ</name>
<reference evidence="1" key="1">
    <citation type="journal article" date="2020" name="Nature">
        <title>Giant virus diversity and host interactions through global metagenomics.</title>
        <authorList>
            <person name="Schulz F."/>
            <person name="Roux S."/>
            <person name="Paez-Espino D."/>
            <person name="Jungbluth S."/>
            <person name="Walsh D.A."/>
            <person name="Denef V.J."/>
            <person name="McMahon K.D."/>
            <person name="Konstantinidis K.T."/>
            <person name="Eloe-Fadrosh E.A."/>
            <person name="Kyrpides N.C."/>
            <person name="Woyke T."/>
        </authorList>
    </citation>
    <scope>NUCLEOTIDE SEQUENCE</scope>
    <source>
        <strain evidence="1">GVMAG-M-3300017989-17</strain>
    </source>
</reference>
<dbReference type="EMBL" id="MN739203">
    <property type="protein sequence ID" value="QHS93424.1"/>
    <property type="molecule type" value="Genomic_DNA"/>
</dbReference>
<proteinExistence type="predicted"/>
<sequence>MKRKSPEKESRASRERFLQYLTDFYGPEGTYPDVLPNVTAEEVVTFMTWAKSPRARMPWGHGDSTDRERARDFILLSRGKSPRGYVLSADVFESGIQDILAHFEWRLVSPADRAMHELNARVLQALAATHMGALFAPDGITRASDHLITLWSAWRACRDLSNPELTENTRDALIKAIQDYQR</sequence>
<protein>
    <submittedName>
        <fullName evidence="1">Uncharacterized protein</fullName>
    </submittedName>
</protein>
<dbReference type="AlphaFoldDB" id="A0A6C0BP55"/>
<organism evidence="1">
    <name type="scientific">viral metagenome</name>
    <dbReference type="NCBI Taxonomy" id="1070528"/>
    <lineage>
        <taxon>unclassified sequences</taxon>
        <taxon>metagenomes</taxon>
        <taxon>organismal metagenomes</taxon>
    </lineage>
</organism>
<evidence type="ECO:0000313" key="1">
    <source>
        <dbReference type="EMBL" id="QHS93424.1"/>
    </source>
</evidence>